<dbReference type="GO" id="GO:0003924">
    <property type="term" value="F:GTPase activity"/>
    <property type="evidence" value="ECO:0007669"/>
    <property type="project" value="InterPro"/>
</dbReference>
<dbReference type="GO" id="GO:0048312">
    <property type="term" value="P:intracellular distribution of mitochondria"/>
    <property type="evidence" value="ECO:0007669"/>
    <property type="project" value="TreeGrafter"/>
</dbReference>
<dbReference type="SUPFAM" id="SSF52540">
    <property type="entry name" value="P-loop containing nucleoside triphosphate hydrolases"/>
    <property type="match status" value="1"/>
</dbReference>
<dbReference type="WBParaSite" id="PSU_v2.g13854.t1">
    <property type="protein sequence ID" value="PSU_v2.g13854.t1"/>
    <property type="gene ID" value="PSU_v2.g13854"/>
</dbReference>
<dbReference type="GO" id="GO:0006897">
    <property type="term" value="P:endocytosis"/>
    <property type="evidence" value="ECO:0007669"/>
    <property type="project" value="TreeGrafter"/>
</dbReference>
<dbReference type="InterPro" id="IPR045063">
    <property type="entry name" value="Dynamin_N"/>
</dbReference>
<dbReference type="SMART" id="SM00053">
    <property type="entry name" value="DYNc"/>
    <property type="match status" value="1"/>
</dbReference>
<name>A0A914Y3P8_9BILA</name>
<dbReference type="PANTHER" id="PTHR11566">
    <property type="entry name" value="DYNAMIN"/>
    <property type="match status" value="1"/>
</dbReference>
<evidence type="ECO:0000259" key="2">
    <source>
        <dbReference type="PROSITE" id="PS51718"/>
    </source>
</evidence>
<sequence>MDALISVISEIGKISNTVGHSLKLELPQIIVVGSQSCGKSSVLEGIVGWDFLPRGTGIVTRRPLVLNLVNVPDEDSQRQQNGGITGDWATFEHLPNRQFTNFEQVRQEIIDNTVLVVGNDKNISAVPINLTIYSSKVINLSLVDLPGIVRMPIGNQTDTIEVCLLNLNI</sequence>
<dbReference type="GO" id="GO:0005525">
    <property type="term" value="F:GTP binding"/>
    <property type="evidence" value="ECO:0007669"/>
    <property type="project" value="UniProtKB-KW"/>
</dbReference>
<dbReference type="InterPro" id="IPR001401">
    <property type="entry name" value="Dynamin_GTPase"/>
</dbReference>
<dbReference type="GO" id="GO:0005874">
    <property type="term" value="C:microtubule"/>
    <property type="evidence" value="ECO:0007669"/>
    <property type="project" value="TreeGrafter"/>
</dbReference>
<organism evidence="3 4">
    <name type="scientific">Panagrolaimus superbus</name>
    <dbReference type="NCBI Taxonomy" id="310955"/>
    <lineage>
        <taxon>Eukaryota</taxon>
        <taxon>Metazoa</taxon>
        <taxon>Ecdysozoa</taxon>
        <taxon>Nematoda</taxon>
        <taxon>Chromadorea</taxon>
        <taxon>Rhabditida</taxon>
        <taxon>Tylenchina</taxon>
        <taxon>Panagrolaimomorpha</taxon>
        <taxon>Panagrolaimoidea</taxon>
        <taxon>Panagrolaimidae</taxon>
        <taxon>Panagrolaimus</taxon>
    </lineage>
</organism>
<dbReference type="Pfam" id="PF00350">
    <property type="entry name" value="Dynamin_N"/>
    <property type="match status" value="1"/>
</dbReference>
<dbReference type="PANTHER" id="PTHR11566:SF21">
    <property type="entry name" value="DYNAMIN RELATED PROTEIN 1, ISOFORM A"/>
    <property type="match status" value="1"/>
</dbReference>
<dbReference type="InterPro" id="IPR030381">
    <property type="entry name" value="G_DYNAMIN_dom"/>
</dbReference>
<keyword evidence="1" id="KW-0547">Nucleotide-binding</keyword>
<reference evidence="4" key="1">
    <citation type="submission" date="2022-11" db="UniProtKB">
        <authorList>
            <consortium name="WormBaseParasite"/>
        </authorList>
    </citation>
    <scope>IDENTIFICATION</scope>
</reference>
<proteinExistence type="inferred from homology"/>
<protein>
    <submittedName>
        <fullName evidence="4">Dynamin-type G domain-containing protein</fullName>
    </submittedName>
</protein>
<dbReference type="InterPro" id="IPR022812">
    <property type="entry name" value="Dynamin"/>
</dbReference>
<evidence type="ECO:0000313" key="3">
    <source>
        <dbReference type="Proteomes" id="UP000887577"/>
    </source>
</evidence>
<dbReference type="PRINTS" id="PR00195">
    <property type="entry name" value="DYNAMIN"/>
</dbReference>
<evidence type="ECO:0000313" key="4">
    <source>
        <dbReference type="WBParaSite" id="PSU_v2.g13854.t1"/>
    </source>
</evidence>
<evidence type="ECO:0000256" key="1">
    <source>
        <dbReference type="RuleBase" id="RU003932"/>
    </source>
</evidence>
<accession>A0A914Y3P8</accession>
<dbReference type="GO" id="GO:0000266">
    <property type="term" value="P:mitochondrial fission"/>
    <property type="evidence" value="ECO:0007669"/>
    <property type="project" value="TreeGrafter"/>
</dbReference>
<dbReference type="Proteomes" id="UP000887577">
    <property type="component" value="Unplaced"/>
</dbReference>
<dbReference type="InterPro" id="IPR027417">
    <property type="entry name" value="P-loop_NTPase"/>
</dbReference>
<dbReference type="PROSITE" id="PS51718">
    <property type="entry name" value="G_DYNAMIN_2"/>
    <property type="match status" value="1"/>
</dbReference>
<dbReference type="GO" id="GO:0016020">
    <property type="term" value="C:membrane"/>
    <property type="evidence" value="ECO:0007669"/>
    <property type="project" value="TreeGrafter"/>
</dbReference>
<dbReference type="InterPro" id="IPR019762">
    <property type="entry name" value="Dynamin_GTPase_CS"/>
</dbReference>
<dbReference type="GO" id="GO:0016559">
    <property type="term" value="P:peroxisome fission"/>
    <property type="evidence" value="ECO:0007669"/>
    <property type="project" value="TreeGrafter"/>
</dbReference>
<keyword evidence="3" id="KW-1185">Reference proteome</keyword>
<keyword evidence="1" id="KW-0342">GTP-binding</keyword>
<dbReference type="AlphaFoldDB" id="A0A914Y3P8"/>
<dbReference type="GO" id="GO:0008017">
    <property type="term" value="F:microtubule binding"/>
    <property type="evidence" value="ECO:0007669"/>
    <property type="project" value="TreeGrafter"/>
</dbReference>
<dbReference type="PROSITE" id="PS00410">
    <property type="entry name" value="G_DYNAMIN_1"/>
    <property type="match status" value="1"/>
</dbReference>
<dbReference type="GO" id="GO:0005737">
    <property type="term" value="C:cytoplasm"/>
    <property type="evidence" value="ECO:0007669"/>
    <property type="project" value="TreeGrafter"/>
</dbReference>
<dbReference type="CDD" id="cd08771">
    <property type="entry name" value="DLP_1"/>
    <property type="match status" value="1"/>
</dbReference>
<comment type="similarity">
    <text evidence="1">Belongs to the TRAFAC class dynamin-like GTPase superfamily. Dynamin/Fzo/YdjA family.</text>
</comment>
<feature type="domain" description="Dynamin-type G" evidence="2">
    <location>
        <begin position="23"/>
        <end position="169"/>
    </location>
</feature>
<dbReference type="Gene3D" id="3.40.50.300">
    <property type="entry name" value="P-loop containing nucleotide triphosphate hydrolases"/>
    <property type="match status" value="1"/>
</dbReference>